<name>A0A895XXZ8_9ACTN</name>
<dbReference type="EMBL" id="CP070496">
    <property type="protein sequence ID" value="QSB07070.1"/>
    <property type="molecule type" value="Genomic_DNA"/>
</dbReference>
<organism evidence="1 2">
    <name type="scientific">Natronoglycomyces albus</name>
    <dbReference type="NCBI Taxonomy" id="2811108"/>
    <lineage>
        <taxon>Bacteria</taxon>
        <taxon>Bacillati</taxon>
        <taxon>Actinomycetota</taxon>
        <taxon>Actinomycetes</taxon>
        <taxon>Glycomycetales</taxon>
        <taxon>Glycomycetaceae</taxon>
        <taxon>Natronoglycomyces</taxon>
    </lineage>
</organism>
<dbReference type="RefSeq" id="WP_213173075.1">
    <property type="nucleotide sequence ID" value="NZ_CP070496.1"/>
</dbReference>
<sequence length="70" mass="8186">MSNPYFSVKFRGYDRDQVDTAIRRIRRAINEGVPPHPEALRDMGFQMSLRGYDTAEVDEYFDQVARTLSE</sequence>
<evidence type="ECO:0000313" key="2">
    <source>
        <dbReference type="Proteomes" id="UP000662939"/>
    </source>
</evidence>
<dbReference type="KEGG" id="nav:JQS30_11995"/>
<protein>
    <submittedName>
        <fullName evidence="1">DivIVA domain-containing protein</fullName>
    </submittedName>
</protein>
<dbReference type="AlphaFoldDB" id="A0A895XXZ8"/>
<evidence type="ECO:0000313" key="1">
    <source>
        <dbReference type="EMBL" id="QSB07070.1"/>
    </source>
</evidence>
<keyword evidence="2" id="KW-1185">Reference proteome</keyword>
<gene>
    <name evidence="1" type="ORF">JQS30_11995</name>
</gene>
<dbReference type="NCBIfam" id="TIGR03544">
    <property type="entry name" value="DivI1A_domain"/>
    <property type="match status" value="2"/>
</dbReference>
<proteinExistence type="predicted"/>
<dbReference type="Proteomes" id="UP000662939">
    <property type="component" value="Chromosome"/>
</dbReference>
<dbReference type="InterPro" id="IPR019933">
    <property type="entry name" value="DivIVA_domain"/>
</dbReference>
<accession>A0A895XXZ8</accession>
<reference evidence="1" key="1">
    <citation type="submission" date="2021-02" db="EMBL/GenBank/DDBJ databases">
        <title>Natronoglycomyces albus gen. nov., sp. nov, a haloalkaliphilic actinobacterium from a soda solonchak soil.</title>
        <authorList>
            <person name="Sorokin D.Y."/>
            <person name="Khijniak T.V."/>
            <person name="Zakharycheva A.P."/>
            <person name="Boueva O.V."/>
            <person name="Ariskina E.V."/>
            <person name="Hahnke R.L."/>
            <person name="Bunk B."/>
            <person name="Sproer C."/>
            <person name="Schumann P."/>
            <person name="Evtushenko L.I."/>
            <person name="Kublanov I.V."/>
        </authorList>
    </citation>
    <scope>NUCLEOTIDE SEQUENCE</scope>
    <source>
        <strain evidence="1">DSM 106290</strain>
    </source>
</reference>
<dbReference type="Gene3D" id="6.10.250.660">
    <property type="match status" value="1"/>
</dbReference>